<dbReference type="AlphaFoldDB" id="A0A7C6AFD2"/>
<dbReference type="CDD" id="cd15482">
    <property type="entry name" value="Sialidase_non-viral"/>
    <property type="match status" value="1"/>
</dbReference>
<dbReference type="Gene3D" id="2.120.10.10">
    <property type="match status" value="1"/>
</dbReference>
<sequence length="494" mass="56351">MKKIALFLIILVLFSFADYPWSPNVRVSTDVPWDTLNQGESCFDVFGDSIVSICNTAERGQVANAPYAYSWNTGMTFTQIPFRDYSTGITWHTDPVIAFDDSGYVHMLIQYSATFANHYFSKDGGMTWIDTTRINSLSGFDKPWMVVNKNEIYITWQHSGSQEGIWFAKSTNYGATFTDRRIWNRLYITALCMDENENLHLALVDYTTGNYVWYRKSTDRGETWSNEVYVGDWQYTSSYGDRAPINSITARGDVVFITWVDNSWDGSWDISAARSTDGGLSFGPKFRVNDITTGGQCKGWAHFDAYGGLHVMWYHTPDWPTNSNSIFSLRYQYSPDSGHTFYPSIRISDTEAPSHADFMGEYHILRSDSQYLYSIWTDGRNPRDNDLYFSKALLSELACRENQRYNHCKIDKILSCPTIWSGRISLNIAQDNGYVGLKVYDGTGRLIRNLYKGVITNAMRMSLNSADFPSGILFIIANSESRREVKKVVNLGGR</sequence>
<name>A0A7C6AFD2_UNCW3</name>
<dbReference type="EMBL" id="DTHJ01000031">
    <property type="protein sequence ID" value="HHS62259.1"/>
    <property type="molecule type" value="Genomic_DNA"/>
</dbReference>
<reference evidence="1" key="1">
    <citation type="journal article" date="2020" name="mSystems">
        <title>Genome- and Community-Level Interaction Insights into Carbon Utilization and Element Cycling Functions of Hydrothermarchaeota in Hydrothermal Sediment.</title>
        <authorList>
            <person name="Zhou Z."/>
            <person name="Liu Y."/>
            <person name="Xu W."/>
            <person name="Pan J."/>
            <person name="Luo Z.H."/>
            <person name="Li M."/>
        </authorList>
    </citation>
    <scope>NUCLEOTIDE SEQUENCE [LARGE SCALE GENOMIC DNA]</scope>
    <source>
        <strain evidence="1">SpSt-783</strain>
    </source>
</reference>
<proteinExistence type="predicted"/>
<comment type="caution">
    <text evidence="1">The sequence shown here is derived from an EMBL/GenBank/DDBJ whole genome shotgun (WGS) entry which is preliminary data.</text>
</comment>
<evidence type="ECO:0000313" key="1">
    <source>
        <dbReference type="EMBL" id="HHS62259.1"/>
    </source>
</evidence>
<dbReference type="SUPFAM" id="SSF50939">
    <property type="entry name" value="Sialidases"/>
    <property type="match status" value="1"/>
</dbReference>
<accession>A0A7C6AFD2</accession>
<dbReference type="InterPro" id="IPR036278">
    <property type="entry name" value="Sialidase_sf"/>
</dbReference>
<organism evidence="1">
    <name type="scientific">candidate division WOR-3 bacterium</name>
    <dbReference type="NCBI Taxonomy" id="2052148"/>
    <lineage>
        <taxon>Bacteria</taxon>
        <taxon>Bacteria division WOR-3</taxon>
    </lineage>
</organism>
<protein>
    <submittedName>
        <fullName evidence="1">Exo-alpha-sialidase</fullName>
    </submittedName>
</protein>
<gene>
    <name evidence="1" type="ORF">ENV70_01405</name>
</gene>